<accession>A0A2J8ABW5</accession>
<protein>
    <submittedName>
        <fullName evidence="2">Uncharacterized protein</fullName>
    </submittedName>
</protein>
<dbReference type="AlphaFoldDB" id="A0A2J8ABW5"/>
<feature type="region of interest" description="Disordered" evidence="1">
    <location>
        <begin position="1"/>
        <end position="22"/>
    </location>
</feature>
<feature type="compositionally biased region" description="Low complexity" evidence="1">
    <location>
        <begin position="116"/>
        <end position="125"/>
    </location>
</feature>
<evidence type="ECO:0000256" key="1">
    <source>
        <dbReference type="SAM" id="MobiDB-lite"/>
    </source>
</evidence>
<dbReference type="EMBL" id="PGGS01000070">
    <property type="protein sequence ID" value="PNH10006.1"/>
    <property type="molecule type" value="Genomic_DNA"/>
</dbReference>
<organism evidence="2 3">
    <name type="scientific">Tetrabaena socialis</name>
    <dbReference type="NCBI Taxonomy" id="47790"/>
    <lineage>
        <taxon>Eukaryota</taxon>
        <taxon>Viridiplantae</taxon>
        <taxon>Chlorophyta</taxon>
        <taxon>core chlorophytes</taxon>
        <taxon>Chlorophyceae</taxon>
        <taxon>CS clade</taxon>
        <taxon>Chlamydomonadales</taxon>
        <taxon>Tetrabaenaceae</taxon>
        <taxon>Tetrabaena</taxon>
    </lineage>
</organism>
<evidence type="ECO:0000313" key="2">
    <source>
        <dbReference type="EMBL" id="PNH10006.1"/>
    </source>
</evidence>
<name>A0A2J8ABW5_9CHLO</name>
<sequence>MGSGKGVAPLSAPRTHPRTHPKLLRTCPHLAPLHCAPRTRPKAQAHYPTVDLSRVGVELEGLGAELRRRLQAQDIRPGSLQALHTLNHLLFGPPPHPAEEAPAPPATRSTPPPAPASAHAPAAAHAASAAAAPSAAPAAGPAPFLASLAYPDGGIGLRGCGSDDYYNAANSVLCDVLRLHYSREARNAGDVEGRVAVLRK</sequence>
<proteinExistence type="predicted"/>
<keyword evidence="3" id="KW-1185">Reference proteome</keyword>
<dbReference type="Proteomes" id="UP000236333">
    <property type="component" value="Unassembled WGS sequence"/>
</dbReference>
<evidence type="ECO:0000313" key="3">
    <source>
        <dbReference type="Proteomes" id="UP000236333"/>
    </source>
</evidence>
<comment type="caution">
    <text evidence="2">The sequence shown here is derived from an EMBL/GenBank/DDBJ whole genome shotgun (WGS) entry which is preliminary data.</text>
</comment>
<reference evidence="2 3" key="1">
    <citation type="journal article" date="2017" name="Mol. Biol. Evol.">
        <title>The 4-celled Tetrabaena socialis nuclear genome reveals the essential components for genetic control of cell number at the origin of multicellularity in the volvocine lineage.</title>
        <authorList>
            <person name="Featherston J."/>
            <person name="Arakaki Y."/>
            <person name="Hanschen E.R."/>
            <person name="Ferris P.J."/>
            <person name="Michod R.E."/>
            <person name="Olson B.J.S.C."/>
            <person name="Nozaki H."/>
            <person name="Durand P.M."/>
        </authorList>
    </citation>
    <scope>NUCLEOTIDE SEQUENCE [LARGE SCALE GENOMIC DNA]</scope>
    <source>
        <strain evidence="2 3">NIES-571</strain>
    </source>
</reference>
<feature type="region of interest" description="Disordered" evidence="1">
    <location>
        <begin position="91"/>
        <end position="125"/>
    </location>
</feature>
<gene>
    <name evidence="2" type="ORF">TSOC_003305</name>
</gene>
<feature type="compositionally biased region" description="Pro residues" evidence="1">
    <location>
        <begin position="92"/>
        <end position="115"/>
    </location>
</feature>